<keyword evidence="2 3" id="KW-0472">Membrane</keyword>
<dbReference type="RefSeq" id="WP_201634924.1">
    <property type="nucleotide sequence ID" value="NZ_JAEQNB010000003.1"/>
</dbReference>
<dbReference type="PANTHER" id="PTHR22550:SF9">
    <property type="entry name" value="STAGE V SPORULATION PROTEIN AF"/>
    <property type="match status" value="1"/>
</dbReference>
<dbReference type="Proteomes" id="UP000602284">
    <property type="component" value="Unassembled WGS sequence"/>
</dbReference>
<comment type="similarity">
    <text evidence="1">Belongs to the GerABKA family.</text>
</comment>
<evidence type="ECO:0000313" key="5">
    <source>
        <dbReference type="Proteomes" id="UP000602284"/>
    </source>
</evidence>
<evidence type="ECO:0000256" key="2">
    <source>
        <dbReference type="ARBA" id="ARBA00023136"/>
    </source>
</evidence>
<dbReference type="InterPro" id="IPR050768">
    <property type="entry name" value="UPF0353/GerABKA_families"/>
</dbReference>
<dbReference type="EMBL" id="JAEQNB010000003">
    <property type="protein sequence ID" value="MBL0387179.1"/>
    <property type="molecule type" value="Genomic_DNA"/>
</dbReference>
<feature type="transmembrane region" description="Helical" evidence="3">
    <location>
        <begin position="293"/>
        <end position="312"/>
    </location>
</feature>
<accession>A0ABS1JAA2</accession>
<sequence length="489" mass="55122">MQASSTAPRKISKNLRDNLDILNRELGVDKNFDMLCRELHYAGRDFALYFIDGFAKDDIMNRVMEHLAGIQQQSFTTQGIQQLLQTQIGYLEVETIDNLEDLKNAVLSGPLVFLIDGEDQAVSVDARTYPARGPEEPDLERVVRGARDGFTETICFNTALTRRRIRDEGLRMEFVRAGERSKTDIVVAYIDGIANPDLVELIKNKISEIEIDGLPMAEKTVEELVFGRNWNPYPLVRYTERPDVAAVHLLEGHVLVYVDTSPSVMITPTTFFHHLQHAEEFRQKPVIGVFVRWLRFIAIMLSIFLSPLWLGLVSTPTFMPDHFQFLFPDKTLTLSVFWQLMAAEFGLGLLRMASIHTPNPLGSALGLVAAMMIGSVAIDVGFFTNEAVLITSIAAIGTFATPSYELALANQMIRLGMLVLTGIFNFWGFVASVILWLVLLMRTKALDTPYFWPLVPFNRAALVHVLFRPPAGWKSKRPKILHPQDDTPK</sequence>
<feature type="transmembrane region" description="Helical" evidence="3">
    <location>
        <begin position="362"/>
        <end position="383"/>
    </location>
</feature>
<keyword evidence="5" id="KW-1185">Reference proteome</keyword>
<dbReference type="PIRSF" id="PIRSF005690">
    <property type="entry name" value="GerBA"/>
    <property type="match status" value="1"/>
</dbReference>
<dbReference type="Pfam" id="PF03323">
    <property type="entry name" value="GerA"/>
    <property type="match status" value="1"/>
</dbReference>
<protein>
    <submittedName>
        <fullName evidence="4">Spore germination protein</fullName>
    </submittedName>
</protein>
<evidence type="ECO:0000313" key="4">
    <source>
        <dbReference type="EMBL" id="MBL0387179.1"/>
    </source>
</evidence>
<feature type="transmembrane region" description="Helical" evidence="3">
    <location>
        <begin position="332"/>
        <end position="350"/>
    </location>
</feature>
<keyword evidence="3" id="KW-0812">Transmembrane</keyword>
<organism evidence="4 5">
    <name type="scientific">Tumebacillus amylolyticus</name>
    <dbReference type="NCBI Taxonomy" id="2801339"/>
    <lineage>
        <taxon>Bacteria</taxon>
        <taxon>Bacillati</taxon>
        <taxon>Bacillota</taxon>
        <taxon>Bacilli</taxon>
        <taxon>Bacillales</taxon>
        <taxon>Alicyclobacillaceae</taxon>
        <taxon>Tumebacillus</taxon>
    </lineage>
</organism>
<dbReference type="PANTHER" id="PTHR22550">
    <property type="entry name" value="SPORE GERMINATION PROTEIN"/>
    <property type="match status" value="1"/>
</dbReference>
<gene>
    <name evidence="4" type="ORF">JJB07_11015</name>
</gene>
<feature type="transmembrane region" description="Helical" evidence="3">
    <location>
        <begin position="415"/>
        <end position="438"/>
    </location>
</feature>
<dbReference type="InterPro" id="IPR004995">
    <property type="entry name" value="Spore_Ger"/>
</dbReference>
<evidence type="ECO:0000256" key="1">
    <source>
        <dbReference type="ARBA" id="ARBA00005278"/>
    </source>
</evidence>
<evidence type="ECO:0000256" key="3">
    <source>
        <dbReference type="SAM" id="Phobius"/>
    </source>
</evidence>
<comment type="caution">
    <text evidence="4">The sequence shown here is derived from an EMBL/GenBank/DDBJ whole genome shotgun (WGS) entry which is preliminary data.</text>
</comment>
<proteinExistence type="inferred from homology"/>
<name>A0ABS1JAA2_9BACL</name>
<feature type="transmembrane region" description="Helical" evidence="3">
    <location>
        <begin position="389"/>
        <end position="408"/>
    </location>
</feature>
<keyword evidence="3" id="KW-1133">Transmembrane helix</keyword>
<reference evidence="4 5" key="1">
    <citation type="submission" date="2021-01" db="EMBL/GenBank/DDBJ databases">
        <title>Tumebacillus sp. strain ITR2 16S ribosomal RNA gene Genome sequencing and assembly.</title>
        <authorList>
            <person name="Kang M."/>
        </authorList>
    </citation>
    <scope>NUCLEOTIDE SEQUENCE [LARGE SCALE GENOMIC DNA]</scope>
    <source>
        <strain evidence="4 5">ITR2</strain>
    </source>
</reference>